<sequence length="395" mass="42778">MAARITGLTTRLITVPLLRSWGAEAPENHVIVTELTTDDGGTGHGFSWTPTIGPQAVQALLDCDIAPFIRGLEANPEIVWDQLWKRLHEAGGGGLTTIAMAGVDLALWDLKARQAGTSVTGLLGQRRESVEVYGSGVNLHYTLDQLVEQARRWVAAGHNAVKIKVGKPELREDAERVAAVRQVIGPDRLLMIDANQRWDLAHTFRALDVLGEYGLEWLEEPIRADDLWAYRRLRKHSPVPIALGENVHTIYRFRDFIEAEAVDIIQPNIVRVGGITPFRRIVELARANSIRVAPHLLPELSGQLALTLAEAVSVEDVEDASFEQLGLLAGPSPVRITNSNGQSTLGSTGRPGLGFEFTGKPTQPLPASGDVITGAASPGSAASESKGNRIEYSNS</sequence>
<dbReference type="CDD" id="cd03316">
    <property type="entry name" value="MR_like"/>
    <property type="match status" value="1"/>
</dbReference>
<evidence type="ECO:0000256" key="2">
    <source>
        <dbReference type="ARBA" id="ARBA00022723"/>
    </source>
</evidence>
<dbReference type="RefSeq" id="WP_354229402.1">
    <property type="nucleotide sequence ID" value="NZ_JBEPSN010000005.1"/>
</dbReference>
<proteinExistence type="predicted"/>
<protein>
    <submittedName>
        <fullName evidence="6">L-alanine-DL-glutamate epimerase-like enolase superfamily enzyme</fullName>
    </submittedName>
</protein>
<evidence type="ECO:0000256" key="3">
    <source>
        <dbReference type="ARBA" id="ARBA00022842"/>
    </source>
</evidence>
<evidence type="ECO:0000313" key="7">
    <source>
        <dbReference type="Proteomes" id="UP001549307"/>
    </source>
</evidence>
<gene>
    <name evidence="6" type="ORF">ABIE37_002182</name>
</gene>
<feature type="compositionally biased region" description="Low complexity" evidence="4">
    <location>
        <begin position="374"/>
        <end position="385"/>
    </location>
</feature>
<evidence type="ECO:0000256" key="1">
    <source>
        <dbReference type="ARBA" id="ARBA00001946"/>
    </source>
</evidence>
<dbReference type="SUPFAM" id="SSF51604">
    <property type="entry name" value="Enolase C-terminal domain-like"/>
    <property type="match status" value="1"/>
</dbReference>
<evidence type="ECO:0000259" key="5">
    <source>
        <dbReference type="SMART" id="SM00922"/>
    </source>
</evidence>
<organism evidence="6 7">
    <name type="scientific">Arthrobacter bambusae</name>
    <dbReference type="NCBI Taxonomy" id="1338426"/>
    <lineage>
        <taxon>Bacteria</taxon>
        <taxon>Bacillati</taxon>
        <taxon>Actinomycetota</taxon>
        <taxon>Actinomycetes</taxon>
        <taxon>Micrococcales</taxon>
        <taxon>Micrococcaceae</taxon>
        <taxon>Arthrobacter</taxon>
    </lineage>
</organism>
<dbReference type="Gene3D" id="3.20.20.120">
    <property type="entry name" value="Enolase-like C-terminal domain"/>
    <property type="match status" value="1"/>
</dbReference>
<dbReference type="SMART" id="SM00922">
    <property type="entry name" value="MR_MLE"/>
    <property type="match status" value="1"/>
</dbReference>
<dbReference type="InterPro" id="IPR013341">
    <property type="entry name" value="Mandelate_racemase_N_dom"/>
</dbReference>
<feature type="domain" description="Mandelate racemase/muconate lactonizing enzyme C-terminal" evidence="5">
    <location>
        <begin position="143"/>
        <end position="240"/>
    </location>
</feature>
<dbReference type="SUPFAM" id="SSF54826">
    <property type="entry name" value="Enolase N-terminal domain-like"/>
    <property type="match status" value="1"/>
</dbReference>
<dbReference type="InterPro" id="IPR046945">
    <property type="entry name" value="RHMD-like"/>
</dbReference>
<dbReference type="InterPro" id="IPR036849">
    <property type="entry name" value="Enolase-like_C_sf"/>
</dbReference>
<dbReference type="InterPro" id="IPR029065">
    <property type="entry name" value="Enolase_C-like"/>
</dbReference>
<dbReference type="SFLD" id="SFLDS00001">
    <property type="entry name" value="Enolase"/>
    <property type="match status" value="1"/>
</dbReference>
<dbReference type="InterPro" id="IPR013342">
    <property type="entry name" value="Mandelate_racemase_C"/>
</dbReference>
<dbReference type="PANTHER" id="PTHR13794">
    <property type="entry name" value="ENOLASE SUPERFAMILY, MANDELATE RACEMASE"/>
    <property type="match status" value="1"/>
</dbReference>
<dbReference type="InterPro" id="IPR018110">
    <property type="entry name" value="Mandel_Rmase/mucon_lact_enz_CS"/>
</dbReference>
<dbReference type="Pfam" id="PF02746">
    <property type="entry name" value="MR_MLE_N"/>
    <property type="match status" value="1"/>
</dbReference>
<dbReference type="PROSITE" id="PS00908">
    <property type="entry name" value="MR_MLE_1"/>
    <property type="match status" value="1"/>
</dbReference>
<dbReference type="InterPro" id="IPR029017">
    <property type="entry name" value="Enolase-like_N"/>
</dbReference>
<keyword evidence="2" id="KW-0479">Metal-binding</keyword>
<dbReference type="GeneID" id="92753123"/>
<dbReference type="Gene3D" id="3.30.390.10">
    <property type="entry name" value="Enolase-like, N-terminal domain"/>
    <property type="match status" value="1"/>
</dbReference>
<keyword evidence="3" id="KW-0460">Magnesium</keyword>
<reference evidence="6 7" key="1">
    <citation type="submission" date="2024-06" db="EMBL/GenBank/DDBJ databases">
        <title>Sorghum-associated microbial communities from plants grown in Nebraska, USA.</title>
        <authorList>
            <person name="Schachtman D."/>
        </authorList>
    </citation>
    <scope>NUCLEOTIDE SEQUENCE [LARGE SCALE GENOMIC DNA]</scope>
    <source>
        <strain evidence="6 7">3552</strain>
    </source>
</reference>
<dbReference type="Pfam" id="PF13378">
    <property type="entry name" value="MR_MLE_C"/>
    <property type="match status" value="1"/>
</dbReference>
<evidence type="ECO:0000313" key="6">
    <source>
        <dbReference type="EMBL" id="MET4540395.1"/>
    </source>
</evidence>
<accession>A0ABV2P6K4</accession>
<dbReference type="Proteomes" id="UP001549307">
    <property type="component" value="Unassembled WGS sequence"/>
</dbReference>
<comment type="caution">
    <text evidence="6">The sequence shown here is derived from an EMBL/GenBank/DDBJ whole genome shotgun (WGS) entry which is preliminary data.</text>
</comment>
<dbReference type="PANTHER" id="PTHR13794:SF58">
    <property type="entry name" value="MITOCHONDRIAL ENOLASE SUPERFAMILY MEMBER 1"/>
    <property type="match status" value="1"/>
</dbReference>
<keyword evidence="7" id="KW-1185">Reference proteome</keyword>
<evidence type="ECO:0000256" key="4">
    <source>
        <dbReference type="SAM" id="MobiDB-lite"/>
    </source>
</evidence>
<comment type="cofactor">
    <cofactor evidence="1">
        <name>Mg(2+)</name>
        <dbReference type="ChEBI" id="CHEBI:18420"/>
    </cofactor>
</comment>
<feature type="region of interest" description="Disordered" evidence="4">
    <location>
        <begin position="340"/>
        <end position="395"/>
    </location>
</feature>
<name>A0ABV2P6K4_9MICC</name>
<dbReference type="EMBL" id="JBEPSN010000005">
    <property type="protein sequence ID" value="MET4540395.1"/>
    <property type="molecule type" value="Genomic_DNA"/>
</dbReference>